<dbReference type="PIRSF" id="PIRSF005572">
    <property type="entry name" value="NifS"/>
    <property type="match status" value="1"/>
</dbReference>
<evidence type="ECO:0000256" key="1">
    <source>
        <dbReference type="ARBA" id="ARBA00001933"/>
    </source>
</evidence>
<dbReference type="RefSeq" id="WP_344797193.1">
    <property type="nucleotide sequence ID" value="NZ_BAABBN010000004.1"/>
</dbReference>
<keyword evidence="8" id="KW-0411">Iron-sulfur</keyword>
<dbReference type="Pfam" id="PF00266">
    <property type="entry name" value="Aminotran_5"/>
    <property type="match status" value="1"/>
</dbReference>
<evidence type="ECO:0000313" key="13">
    <source>
        <dbReference type="Proteomes" id="UP001501565"/>
    </source>
</evidence>
<dbReference type="InterPro" id="IPR015422">
    <property type="entry name" value="PyrdxlP-dep_Trfase_small"/>
</dbReference>
<organism evidence="12 13">
    <name type="scientific">Litoribacillus peritrichatus</name>
    <dbReference type="NCBI Taxonomy" id="718191"/>
    <lineage>
        <taxon>Bacteria</taxon>
        <taxon>Pseudomonadati</taxon>
        <taxon>Pseudomonadota</taxon>
        <taxon>Gammaproteobacteria</taxon>
        <taxon>Oceanospirillales</taxon>
        <taxon>Oceanospirillaceae</taxon>
        <taxon>Litoribacillus</taxon>
    </lineage>
</organism>
<dbReference type="EMBL" id="BAABBN010000004">
    <property type="protein sequence ID" value="GAA3920771.1"/>
    <property type="molecule type" value="Genomic_DNA"/>
</dbReference>
<keyword evidence="13" id="KW-1185">Reference proteome</keyword>
<gene>
    <name evidence="12" type="ORF">GCM10022277_15580</name>
</gene>
<dbReference type="InterPro" id="IPR020578">
    <property type="entry name" value="Aminotrans_V_PyrdxlP_BS"/>
</dbReference>
<evidence type="ECO:0000256" key="8">
    <source>
        <dbReference type="ARBA" id="ARBA00023014"/>
    </source>
</evidence>
<keyword evidence="6" id="KW-0663">Pyridoxal phosphate</keyword>
<dbReference type="InterPro" id="IPR015421">
    <property type="entry name" value="PyrdxlP-dep_Trfase_major"/>
</dbReference>
<keyword evidence="5" id="KW-0479">Metal-binding</keyword>
<dbReference type="InterPro" id="IPR016454">
    <property type="entry name" value="Cysteine_dSase"/>
</dbReference>
<evidence type="ECO:0000256" key="7">
    <source>
        <dbReference type="ARBA" id="ARBA00023004"/>
    </source>
</evidence>
<accession>A0ABP7MHV4</accession>
<keyword evidence="4" id="KW-0808">Transferase</keyword>
<evidence type="ECO:0000313" key="12">
    <source>
        <dbReference type="EMBL" id="GAA3920771.1"/>
    </source>
</evidence>
<dbReference type="PANTHER" id="PTHR11601:SF34">
    <property type="entry name" value="CYSTEINE DESULFURASE"/>
    <property type="match status" value="1"/>
</dbReference>
<evidence type="ECO:0000256" key="5">
    <source>
        <dbReference type="ARBA" id="ARBA00022723"/>
    </source>
</evidence>
<comment type="similarity">
    <text evidence="2">Belongs to the class-V pyridoxal-phosphate-dependent aminotransferase family. NifS/IscS subfamily.</text>
</comment>
<evidence type="ECO:0000256" key="2">
    <source>
        <dbReference type="ARBA" id="ARBA00006490"/>
    </source>
</evidence>
<reference evidence="13" key="1">
    <citation type="journal article" date="2019" name="Int. J. Syst. Evol. Microbiol.">
        <title>The Global Catalogue of Microorganisms (GCM) 10K type strain sequencing project: providing services to taxonomists for standard genome sequencing and annotation.</title>
        <authorList>
            <consortium name="The Broad Institute Genomics Platform"/>
            <consortium name="The Broad Institute Genome Sequencing Center for Infectious Disease"/>
            <person name="Wu L."/>
            <person name="Ma J."/>
        </authorList>
    </citation>
    <scope>NUCLEOTIDE SEQUENCE [LARGE SCALE GENOMIC DNA]</scope>
    <source>
        <strain evidence="13">JCM 17551</strain>
    </source>
</reference>
<evidence type="ECO:0000256" key="3">
    <source>
        <dbReference type="ARBA" id="ARBA00012239"/>
    </source>
</evidence>
<dbReference type="Gene3D" id="3.40.640.10">
    <property type="entry name" value="Type I PLP-dependent aspartate aminotransferase-like (Major domain)"/>
    <property type="match status" value="1"/>
</dbReference>
<name>A0ABP7MHV4_9GAMM</name>
<dbReference type="Gene3D" id="3.90.1150.10">
    <property type="entry name" value="Aspartate Aminotransferase, domain 1"/>
    <property type="match status" value="1"/>
</dbReference>
<evidence type="ECO:0000256" key="6">
    <source>
        <dbReference type="ARBA" id="ARBA00022898"/>
    </source>
</evidence>
<dbReference type="EC" id="2.8.1.7" evidence="3"/>
<feature type="domain" description="Aminotransferase class V" evidence="11">
    <location>
        <begin position="8"/>
        <end position="372"/>
    </location>
</feature>
<evidence type="ECO:0000256" key="9">
    <source>
        <dbReference type="ARBA" id="ARBA00050776"/>
    </source>
</evidence>
<comment type="catalytic activity">
    <reaction evidence="9">
        <text>(sulfur carrier)-H + L-cysteine = (sulfur carrier)-SH + L-alanine</text>
        <dbReference type="Rhea" id="RHEA:43892"/>
        <dbReference type="Rhea" id="RHEA-COMP:14737"/>
        <dbReference type="Rhea" id="RHEA-COMP:14739"/>
        <dbReference type="ChEBI" id="CHEBI:29917"/>
        <dbReference type="ChEBI" id="CHEBI:35235"/>
        <dbReference type="ChEBI" id="CHEBI:57972"/>
        <dbReference type="ChEBI" id="CHEBI:64428"/>
        <dbReference type="EC" id="2.8.1.7"/>
    </reaction>
</comment>
<evidence type="ECO:0000256" key="4">
    <source>
        <dbReference type="ARBA" id="ARBA00022679"/>
    </source>
</evidence>
<sequence length="381" mass="41047">MTAHHPCIYLDYAATTPVDPAVIQAMNHCMSFDGSFGNAASVYHPFGWDSAELIDGAKVQVAKLIGAAPSELVFTSGATESINLALKGLALHPDNSKRHIITSATEHKAVLDVCAFLEQKGFSITYLTPDQQGTISKDQVLSVIRDDTLLVSLMHVNNETGVIQNITEIGELCRSKSVLFHVDAAQSAGKLNIDVNPSNIDLLSLSAHKFYGPKGVGALFVRKEVQSLLMSLIHGGGHQKGMRSGTLPTQQIVGLGKACEIAMERMDADLNTSQAYYDRVVDAVSGLSGVIINGDQDRHYPGILNLSFPGRDSEELMMRLKRFAVSSGSACSSADRKPSHVLLAMGRSADLAHSSLRISFGRYTSEDDVKYLIQALSALFL</sequence>
<comment type="cofactor">
    <cofactor evidence="1 10">
        <name>pyridoxal 5'-phosphate</name>
        <dbReference type="ChEBI" id="CHEBI:597326"/>
    </cofactor>
</comment>
<dbReference type="PROSITE" id="PS00595">
    <property type="entry name" value="AA_TRANSFER_CLASS_5"/>
    <property type="match status" value="1"/>
</dbReference>
<comment type="caution">
    <text evidence="12">The sequence shown here is derived from an EMBL/GenBank/DDBJ whole genome shotgun (WGS) entry which is preliminary data.</text>
</comment>
<dbReference type="PANTHER" id="PTHR11601">
    <property type="entry name" value="CYSTEINE DESULFURYLASE FAMILY MEMBER"/>
    <property type="match status" value="1"/>
</dbReference>
<proteinExistence type="inferred from homology"/>
<evidence type="ECO:0000256" key="10">
    <source>
        <dbReference type="RuleBase" id="RU004504"/>
    </source>
</evidence>
<protein>
    <recommendedName>
        <fullName evidence="3">cysteine desulfurase</fullName>
        <ecNumber evidence="3">2.8.1.7</ecNumber>
    </recommendedName>
</protein>
<dbReference type="InterPro" id="IPR015424">
    <property type="entry name" value="PyrdxlP-dep_Trfase"/>
</dbReference>
<keyword evidence="7" id="KW-0408">Iron</keyword>
<dbReference type="SUPFAM" id="SSF53383">
    <property type="entry name" value="PLP-dependent transferases"/>
    <property type="match status" value="1"/>
</dbReference>
<dbReference type="Proteomes" id="UP001501565">
    <property type="component" value="Unassembled WGS sequence"/>
</dbReference>
<dbReference type="InterPro" id="IPR000192">
    <property type="entry name" value="Aminotrans_V_dom"/>
</dbReference>
<evidence type="ECO:0000259" key="11">
    <source>
        <dbReference type="Pfam" id="PF00266"/>
    </source>
</evidence>